<protein>
    <submittedName>
        <fullName evidence="1">RCG51234</fullName>
    </submittedName>
</protein>
<name>A6IZF1_RAT</name>
<dbReference type="EMBL" id="CH473972">
    <property type="protein sequence ID" value="EDL92629.1"/>
    <property type="molecule type" value="Genomic_DNA"/>
</dbReference>
<sequence>MAALLREDRDVGSLAREHTAAAELCLLQSAQKVDSASGIKRP</sequence>
<gene>
    <name evidence="1" type="ORF">rCG_51234</name>
</gene>
<proteinExistence type="predicted"/>
<evidence type="ECO:0000313" key="2">
    <source>
        <dbReference type="Proteomes" id="UP000234681"/>
    </source>
</evidence>
<dbReference type="AlphaFoldDB" id="A6IZF1"/>
<dbReference type="Proteomes" id="UP000234681">
    <property type="component" value="Chromosome 19"/>
</dbReference>
<reference evidence="2" key="1">
    <citation type="submission" date="2005-09" db="EMBL/GenBank/DDBJ databases">
        <authorList>
            <person name="Mural R.J."/>
            <person name="Li P.W."/>
            <person name="Adams M.D."/>
            <person name="Amanatides P.G."/>
            <person name="Baden-Tillson H."/>
            <person name="Barnstead M."/>
            <person name="Chin S.H."/>
            <person name="Dew I."/>
            <person name="Evans C.A."/>
            <person name="Ferriera S."/>
            <person name="Flanigan M."/>
            <person name="Fosler C."/>
            <person name="Glodek A."/>
            <person name="Gu Z."/>
            <person name="Holt R.A."/>
            <person name="Jennings D."/>
            <person name="Kraft C.L."/>
            <person name="Lu F."/>
            <person name="Nguyen T."/>
            <person name="Nusskern D.R."/>
            <person name="Pfannkoch C.M."/>
            <person name="Sitter C."/>
            <person name="Sutton G.G."/>
            <person name="Venter J.C."/>
            <person name="Wang Z."/>
            <person name="Woodage T."/>
            <person name="Zheng X.H."/>
            <person name="Zhong F."/>
        </authorList>
    </citation>
    <scope>NUCLEOTIDE SEQUENCE [LARGE SCALE GENOMIC DNA]</scope>
    <source>
        <strain>BN</strain>
        <strain evidence="2">Sprague-Dawley</strain>
    </source>
</reference>
<evidence type="ECO:0000313" key="1">
    <source>
        <dbReference type="EMBL" id="EDL92629.1"/>
    </source>
</evidence>
<organism evidence="1 2">
    <name type="scientific">Rattus norvegicus</name>
    <name type="common">Rat</name>
    <dbReference type="NCBI Taxonomy" id="10116"/>
    <lineage>
        <taxon>Eukaryota</taxon>
        <taxon>Metazoa</taxon>
        <taxon>Chordata</taxon>
        <taxon>Craniata</taxon>
        <taxon>Vertebrata</taxon>
        <taxon>Euteleostomi</taxon>
        <taxon>Mammalia</taxon>
        <taxon>Eutheria</taxon>
        <taxon>Euarchontoglires</taxon>
        <taxon>Glires</taxon>
        <taxon>Rodentia</taxon>
        <taxon>Myomorpha</taxon>
        <taxon>Muroidea</taxon>
        <taxon>Muridae</taxon>
        <taxon>Murinae</taxon>
        <taxon>Rattus</taxon>
    </lineage>
</organism>
<accession>A6IZF1</accession>